<dbReference type="CDD" id="cd07253">
    <property type="entry name" value="GLOD5"/>
    <property type="match status" value="1"/>
</dbReference>
<feature type="domain" description="VOC" evidence="1">
    <location>
        <begin position="7"/>
        <end position="124"/>
    </location>
</feature>
<dbReference type="Proteomes" id="UP000199377">
    <property type="component" value="Unassembled WGS sequence"/>
</dbReference>
<proteinExistence type="predicted"/>
<evidence type="ECO:0000313" key="2">
    <source>
        <dbReference type="EMBL" id="SFI98383.1"/>
    </source>
</evidence>
<name>A0A1I3MN25_9RHOB</name>
<accession>A0A1I3MN25</accession>
<dbReference type="InterPro" id="IPR037523">
    <property type="entry name" value="VOC_core"/>
</dbReference>
<protein>
    <submittedName>
        <fullName evidence="2">Glyoxalase/Bleomycin resistance protein/Dioxygenase superfamily protein</fullName>
    </submittedName>
</protein>
<evidence type="ECO:0000259" key="1">
    <source>
        <dbReference type="PROSITE" id="PS51819"/>
    </source>
</evidence>
<dbReference type="EMBL" id="FOQH01000011">
    <property type="protein sequence ID" value="SFI98383.1"/>
    <property type="molecule type" value="Genomic_DNA"/>
</dbReference>
<dbReference type="InterPro" id="IPR029068">
    <property type="entry name" value="Glyas_Bleomycin-R_OHBP_Dase"/>
</dbReference>
<keyword evidence="2" id="KW-0560">Oxidoreductase</keyword>
<dbReference type="InterPro" id="IPR004360">
    <property type="entry name" value="Glyas_Fos-R_dOase_dom"/>
</dbReference>
<dbReference type="AlphaFoldDB" id="A0A1I3MN25"/>
<sequence length="128" mass="13537">MTGIVTAIDHLVLTVRDIEAAVDFYARALGVEAVTFGAGRRALQIGDQKINLQTLGMELRNYAGIGSGDLCLLTELPLADVVARLTGEGTAIVEGPVQKTGARGPFMSVYFNDPDGNLIEVSNYAEAP</sequence>
<dbReference type="RefSeq" id="WP_218161106.1">
    <property type="nucleotide sequence ID" value="NZ_FOQH01000011.1"/>
</dbReference>
<organism evidence="2 3">
    <name type="scientific">Albimonas pacifica</name>
    <dbReference type="NCBI Taxonomy" id="1114924"/>
    <lineage>
        <taxon>Bacteria</taxon>
        <taxon>Pseudomonadati</taxon>
        <taxon>Pseudomonadota</taxon>
        <taxon>Alphaproteobacteria</taxon>
        <taxon>Rhodobacterales</taxon>
        <taxon>Paracoccaceae</taxon>
        <taxon>Albimonas</taxon>
    </lineage>
</organism>
<dbReference type="GO" id="GO:0051213">
    <property type="term" value="F:dioxygenase activity"/>
    <property type="evidence" value="ECO:0007669"/>
    <property type="project" value="UniProtKB-KW"/>
</dbReference>
<dbReference type="PROSITE" id="PS51819">
    <property type="entry name" value="VOC"/>
    <property type="match status" value="1"/>
</dbReference>
<evidence type="ECO:0000313" key="3">
    <source>
        <dbReference type="Proteomes" id="UP000199377"/>
    </source>
</evidence>
<reference evidence="2 3" key="1">
    <citation type="submission" date="2016-10" db="EMBL/GenBank/DDBJ databases">
        <authorList>
            <person name="de Groot N.N."/>
        </authorList>
    </citation>
    <scope>NUCLEOTIDE SEQUENCE [LARGE SCALE GENOMIC DNA]</scope>
    <source>
        <strain evidence="2 3">CGMCC 1.11030</strain>
    </source>
</reference>
<dbReference type="InterPro" id="IPR050383">
    <property type="entry name" value="GlyoxalaseI/FosfomycinResist"/>
</dbReference>
<keyword evidence="2" id="KW-0223">Dioxygenase</keyword>
<dbReference type="PANTHER" id="PTHR21366:SF14">
    <property type="entry name" value="GLYOXALASE DOMAIN-CONTAINING PROTEIN 5"/>
    <property type="match status" value="1"/>
</dbReference>
<keyword evidence="3" id="KW-1185">Reference proteome</keyword>
<dbReference type="STRING" id="1114924.SAMN05216258_111177"/>
<gene>
    <name evidence="2" type="ORF">SAMN05216258_111177</name>
</gene>
<dbReference type="Pfam" id="PF00903">
    <property type="entry name" value="Glyoxalase"/>
    <property type="match status" value="1"/>
</dbReference>
<dbReference type="Gene3D" id="3.10.180.10">
    <property type="entry name" value="2,3-Dihydroxybiphenyl 1,2-Dioxygenase, domain 1"/>
    <property type="match status" value="1"/>
</dbReference>
<dbReference type="PANTHER" id="PTHR21366">
    <property type="entry name" value="GLYOXALASE FAMILY PROTEIN"/>
    <property type="match status" value="1"/>
</dbReference>
<dbReference type="SUPFAM" id="SSF54593">
    <property type="entry name" value="Glyoxalase/Bleomycin resistance protein/Dihydroxybiphenyl dioxygenase"/>
    <property type="match status" value="1"/>
</dbReference>